<dbReference type="EMBL" id="JAMRDG010000001">
    <property type="protein sequence ID" value="KAJ3707354.1"/>
    <property type="molecule type" value="Genomic_DNA"/>
</dbReference>
<feature type="compositionally biased region" description="Basic residues" evidence="1">
    <location>
        <begin position="149"/>
        <end position="161"/>
    </location>
</feature>
<proteinExistence type="predicted"/>
<evidence type="ECO:0000313" key="3">
    <source>
        <dbReference type="Proteomes" id="UP001210211"/>
    </source>
</evidence>
<sequence>MGSCLSAHSDVMKEMLATAKVITIDGSLKEYSVPTKVSDVLDEKPTDSFLCCSDELYLDRGIPALRSHEWVELDQIYFVLPQSMLDQPLKGQDMAALAVKASLALAGALEKRSSRAGVKRGIKVMPISELDELETKIVANLQKSEKSRSRGRTLVKGRHSSSRLAAIQEAAE</sequence>
<comment type="caution">
    <text evidence="2">The sequence shown here is derived from an EMBL/GenBank/DDBJ whole genome shotgun (WGS) entry which is preliminary data.</text>
</comment>
<dbReference type="Proteomes" id="UP001210211">
    <property type="component" value="Unassembled WGS sequence"/>
</dbReference>
<dbReference type="PANTHER" id="PTHR33052">
    <property type="entry name" value="DUF4228 DOMAIN PROTEIN-RELATED"/>
    <property type="match status" value="1"/>
</dbReference>
<gene>
    <name evidence="2" type="ORF">LUZ61_011059</name>
</gene>
<dbReference type="AlphaFoldDB" id="A0AAD6A0M5"/>
<evidence type="ECO:0000256" key="1">
    <source>
        <dbReference type="SAM" id="MobiDB-lite"/>
    </source>
</evidence>
<organism evidence="2 3">
    <name type="scientific">Rhynchospora tenuis</name>
    <dbReference type="NCBI Taxonomy" id="198213"/>
    <lineage>
        <taxon>Eukaryota</taxon>
        <taxon>Viridiplantae</taxon>
        <taxon>Streptophyta</taxon>
        <taxon>Embryophyta</taxon>
        <taxon>Tracheophyta</taxon>
        <taxon>Spermatophyta</taxon>
        <taxon>Magnoliopsida</taxon>
        <taxon>Liliopsida</taxon>
        <taxon>Poales</taxon>
        <taxon>Cyperaceae</taxon>
        <taxon>Cyperoideae</taxon>
        <taxon>Rhynchosporeae</taxon>
        <taxon>Rhynchospora</taxon>
    </lineage>
</organism>
<name>A0AAD6A0M5_9POAL</name>
<dbReference type="Pfam" id="PF14009">
    <property type="entry name" value="PADRE"/>
    <property type="match status" value="1"/>
</dbReference>
<accession>A0AAD6A0M5</accession>
<keyword evidence="3" id="KW-1185">Reference proteome</keyword>
<reference evidence="2 3" key="1">
    <citation type="journal article" date="2022" name="Cell">
        <title>Repeat-based holocentromeres influence genome architecture and karyotype evolution.</title>
        <authorList>
            <person name="Hofstatter P.G."/>
            <person name="Thangavel G."/>
            <person name="Lux T."/>
            <person name="Neumann P."/>
            <person name="Vondrak T."/>
            <person name="Novak P."/>
            <person name="Zhang M."/>
            <person name="Costa L."/>
            <person name="Castellani M."/>
            <person name="Scott A."/>
            <person name="Toegelov H."/>
            <person name="Fuchs J."/>
            <person name="Mata-Sucre Y."/>
            <person name="Dias Y."/>
            <person name="Vanzela A.L.L."/>
            <person name="Huettel B."/>
            <person name="Almeida C.C.S."/>
            <person name="Simkova H."/>
            <person name="Souza G."/>
            <person name="Pedrosa-Harand A."/>
            <person name="Macas J."/>
            <person name="Mayer K.F.X."/>
            <person name="Houben A."/>
            <person name="Marques A."/>
        </authorList>
    </citation>
    <scope>NUCLEOTIDE SEQUENCE [LARGE SCALE GENOMIC DNA]</scope>
    <source>
        <strain evidence="2">RhyTen1mFocal</strain>
    </source>
</reference>
<feature type="region of interest" description="Disordered" evidence="1">
    <location>
        <begin position="144"/>
        <end position="172"/>
    </location>
</feature>
<dbReference type="InterPro" id="IPR025322">
    <property type="entry name" value="PADRE_dom"/>
</dbReference>
<protein>
    <submittedName>
        <fullName evidence="2">Uncharacterized protein</fullName>
    </submittedName>
</protein>
<evidence type="ECO:0000313" key="2">
    <source>
        <dbReference type="EMBL" id="KAJ3707354.1"/>
    </source>
</evidence>